<evidence type="ECO:0000256" key="1">
    <source>
        <dbReference type="SAM" id="MobiDB-lite"/>
    </source>
</evidence>
<dbReference type="RefSeq" id="WP_010800990.1">
    <property type="nucleotide sequence ID" value="NZ_KQ033912.1"/>
</dbReference>
<dbReference type="AlphaFoldDB" id="A0A0F5JEQ3"/>
<feature type="chain" id="PRO_5002489815" evidence="2">
    <location>
        <begin position="24"/>
        <end position="364"/>
    </location>
</feature>
<protein>
    <submittedName>
        <fullName evidence="3">Gliding motility associated protein GldN</fullName>
    </submittedName>
</protein>
<comment type="caution">
    <text evidence="3">The sequence shown here is derived from an EMBL/GenBank/DDBJ whole genome shotgun (WGS) entry which is preliminary data.</text>
</comment>
<dbReference type="NCBIfam" id="TIGR03523">
    <property type="entry name" value="GldN"/>
    <property type="match status" value="1"/>
</dbReference>
<dbReference type="InterPro" id="IPR019847">
    <property type="entry name" value="Gliding_motility_assoc_GldN"/>
</dbReference>
<dbReference type="Proteomes" id="UP000033047">
    <property type="component" value="Unassembled WGS sequence"/>
</dbReference>
<evidence type="ECO:0000313" key="3">
    <source>
        <dbReference type="EMBL" id="KKB56010.1"/>
    </source>
</evidence>
<feature type="compositionally biased region" description="Basic and acidic residues" evidence="1">
    <location>
        <begin position="42"/>
        <end position="53"/>
    </location>
</feature>
<dbReference type="STRING" id="927665.HMPREF1535_01983"/>
<proteinExistence type="predicted"/>
<dbReference type="HOGENOM" id="CLU_056167_0_0_10"/>
<accession>A0A0F5JEQ3</accession>
<gene>
    <name evidence="3" type="ORF">HMPREF1535_01983</name>
</gene>
<feature type="signal peptide" evidence="2">
    <location>
        <begin position="1"/>
        <end position="23"/>
    </location>
</feature>
<dbReference type="PATRIC" id="fig|927665.4.peg.2034"/>
<feature type="compositionally biased region" description="Basic and acidic residues" evidence="1">
    <location>
        <begin position="334"/>
        <end position="355"/>
    </location>
</feature>
<sequence length="364" mass="41964">MKRFYYILAIASALFFTATSIQAQEETGNTQQRARRSPQATRGERANDKKDTGIPELTVRAQDMNERMTQEVGNARWMRVMYRQIDLMKEKNAPLYYPVTPMNGQMNLFSIIFSLISEGKIDAYQYEDGYEDFSDNSKINLKDMLDRFGIYYEEVPGQGNQGTTFVINESDIPSETVRSYYVKEAWYFDQNNSVFDVKTLAICPIMTTSGDVGELTMPMFWIPYESIRPYINTAFIMTSNINNAMTFTLDDYFRRRMFEGEIYKTQNLMNQPLMAYCPTPDSLKKEQDRIEGQLVAFEKSLWFQPDTTQVEDPKAAKKARKSSARGQGGATTEKAVKETKEKTVKTKAPKAEKSSPVRSVRRRR</sequence>
<feature type="region of interest" description="Disordered" evidence="1">
    <location>
        <begin position="25"/>
        <end position="55"/>
    </location>
</feature>
<name>A0A0F5JEQ3_9BACT</name>
<feature type="region of interest" description="Disordered" evidence="1">
    <location>
        <begin position="308"/>
        <end position="364"/>
    </location>
</feature>
<dbReference type="EMBL" id="AQHV01000011">
    <property type="protein sequence ID" value="KKB56010.1"/>
    <property type="molecule type" value="Genomic_DNA"/>
</dbReference>
<keyword evidence="2" id="KW-0732">Signal</keyword>
<dbReference type="Pfam" id="PF19841">
    <property type="entry name" value="GldN"/>
    <property type="match status" value="1"/>
</dbReference>
<evidence type="ECO:0000256" key="2">
    <source>
        <dbReference type="SAM" id="SignalP"/>
    </source>
</evidence>
<reference evidence="3 4" key="1">
    <citation type="submission" date="2013-04" db="EMBL/GenBank/DDBJ databases">
        <title>The Genome Sequence of Parabacteroides goldsteinii DSM 19448.</title>
        <authorList>
            <consortium name="The Broad Institute Genomics Platform"/>
            <person name="Earl A."/>
            <person name="Ward D."/>
            <person name="Feldgarden M."/>
            <person name="Gevers D."/>
            <person name="Martens E."/>
            <person name="Sakamoto M."/>
            <person name="Benno Y."/>
            <person name="Song Y."/>
            <person name="Liu C."/>
            <person name="Lee J."/>
            <person name="Bolanos M."/>
            <person name="Vaisanen M.L."/>
            <person name="Finegold S.M."/>
            <person name="Walker B."/>
            <person name="Young S."/>
            <person name="Zeng Q."/>
            <person name="Gargeya S."/>
            <person name="Fitzgerald M."/>
            <person name="Haas B."/>
            <person name="Abouelleil A."/>
            <person name="Allen A.W."/>
            <person name="Alvarado L."/>
            <person name="Arachchi H.M."/>
            <person name="Berlin A.M."/>
            <person name="Chapman S.B."/>
            <person name="Gainer-Dewar J."/>
            <person name="Goldberg J."/>
            <person name="Griggs A."/>
            <person name="Gujja S."/>
            <person name="Hansen M."/>
            <person name="Howarth C."/>
            <person name="Imamovic A."/>
            <person name="Ireland A."/>
            <person name="Larimer J."/>
            <person name="McCowan C."/>
            <person name="Murphy C."/>
            <person name="Pearson M."/>
            <person name="Poon T.W."/>
            <person name="Priest M."/>
            <person name="Roberts A."/>
            <person name="Saif S."/>
            <person name="Shea T."/>
            <person name="Sisk P."/>
            <person name="Sykes S."/>
            <person name="Wortman J."/>
            <person name="Nusbaum C."/>
            <person name="Birren B."/>
        </authorList>
    </citation>
    <scope>NUCLEOTIDE SEQUENCE [LARGE SCALE GENOMIC DNA]</scope>
    <source>
        <strain evidence="3 4">DSM 19448</strain>
    </source>
</reference>
<evidence type="ECO:0000313" key="4">
    <source>
        <dbReference type="Proteomes" id="UP000033047"/>
    </source>
</evidence>
<organism evidence="3 4">
    <name type="scientific">Parabacteroides goldsteinii DSM 19448 = WAL 12034</name>
    <dbReference type="NCBI Taxonomy" id="927665"/>
    <lineage>
        <taxon>Bacteria</taxon>
        <taxon>Pseudomonadati</taxon>
        <taxon>Bacteroidota</taxon>
        <taxon>Bacteroidia</taxon>
        <taxon>Bacteroidales</taxon>
        <taxon>Tannerellaceae</taxon>
        <taxon>Parabacteroides</taxon>
    </lineage>
</organism>